<evidence type="ECO:0000256" key="1">
    <source>
        <dbReference type="SAM" id="MobiDB-lite"/>
    </source>
</evidence>
<sequence>MPPPPTPSAVPYLLTTVCFHKGHLDVPPSTLALKDNWHPYFARNLVGMAGGRKQVSGTEVHENGKQPATTSPDPPSGRAMDDTPPPLLPTMETRSLPGHDSPRTSPRHPSETLHDSSIEPATRVSRPASHIDIESRPTPQEESHNQREPPPHIAYGSKLRPPKSSAAPSSSGKTRKRPTASPSHVIYRVASLNPENMAAARQPIFDISGKREFTFEINGQRQRFSYSQPFIGMKTDTLRAERLSKVKTPFPQGTTGILYYCPPPANRPGASGALRFRVCRSLAKFDQGTDLKTPSGSPWGPSLYSIATAPRLDWNFVVDALVRDNGVDMQLVKDLRYTTQSFLPHDHPTMRILYDISDPFEIDLQGPLYKLQLISRHNVGVVDVYGAFKDYPGIRPYCGRIRVRFERLPFQKEPTLVLRVLERLTPITCTVPDYDGRIAIPLKGGLMERRILNKYNKRQRQGQLYKPFTIILNRKTDNGCAILDTFPSEELIPPKLVEE</sequence>
<evidence type="ECO:0000313" key="2">
    <source>
        <dbReference type="EMBL" id="KAF5315436.1"/>
    </source>
</evidence>
<feature type="compositionally biased region" description="Basic and acidic residues" evidence="1">
    <location>
        <begin position="108"/>
        <end position="117"/>
    </location>
</feature>
<organism evidence="2 3">
    <name type="scientific">Psilocybe cf. subviscida</name>
    <dbReference type="NCBI Taxonomy" id="2480587"/>
    <lineage>
        <taxon>Eukaryota</taxon>
        <taxon>Fungi</taxon>
        <taxon>Dikarya</taxon>
        <taxon>Basidiomycota</taxon>
        <taxon>Agaricomycotina</taxon>
        <taxon>Agaricomycetes</taxon>
        <taxon>Agaricomycetidae</taxon>
        <taxon>Agaricales</taxon>
        <taxon>Agaricineae</taxon>
        <taxon>Strophariaceae</taxon>
        <taxon>Psilocybe</taxon>
    </lineage>
</organism>
<feature type="compositionally biased region" description="Low complexity" evidence="1">
    <location>
        <begin position="162"/>
        <end position="171"/>
    </location>
</feature>
<gene>
    <name evidence="2" type="ORF">D9619_007367</name>
</gene>
<feature type="region of interest" description="Disordered" evidence="1">
    <location>
        <begin position="54"/>
        <end position="183"/>
    </location>
</feature>
<keyword evidence="3" id="KW-1185">Reference proteome</keyword>
<accession>A0A8H5B349</accession>
<name>A0A8H5B349_9AGAR</name>
<proteinExistence type="predicted"/>
<dbReference type="EMBL" id="JAACJJ010000043">
    <property type="protein sequence ID" value="KAF5315436.1"/>
    <property type="molecule type" value="Genomic_DNA"/>
</dbReference>
<dbReference type="OrthoDB" id="2750929at2759"/>
<dbReference type="Proteomes" id="UP000567179">
    <property type="component" value="Unassembled WGS sequence"/>
</dbReference>
<feature type="compositionally biased region" description="Basic and acidic residues" evidence="1">
    <location>
        <begin position="129"/>
        <end position="150"/>
    </location>
</feature>
<evidence type="ECO:0000313" key="3">
    <source>
        <dbReference type="Proteomes" id="UP000567179"/>
    </source>
</evidence>
<protein>
    <submittedName>
        <fullName evidence="2">Uncharacterized protein</fullName>
    </submittedName>
</protein>
<reference evidence="2 3" key="1">
    <citation type="journal article" date="2020" name="ISME J.">
        <title>Uncovering the hidden diversity of litter-decomposition mechanisms in mushroom-forming fungi.</title>
        <authorList>
            <person name="Floudas D."/>
            <person name="Bentzer J."/>
            <person name="Ahren D."/>
            <person name="Johansson T."/>
            <person name="Persson P."/>
            <person name="Tunlid A."/>
        </authorList>
    </citation>
    <scope>NUCLEOTIDE SEQUENCE [LARGE SCALE GENOMIC DNA]</scope>
    <source>
        <strain evidence="2 3">CBS 101986</strain>
    </source>
</reference>
<comment type="caution">
    <text evidence="2">The sequence shown here is derived from an EMBL/GenBank/DDBJ whole genome shotgun (WGS) entry which is preliminary data.</text>
</comment>
<dbReference type="AlphaFoldDB" id="A0A8H5B349"/>